<evidence type="ECO:0000313" key="2">
    <source>
        <dbReference type="Proteomes" id="UP000187609"/>
    </source>
</evidence>
<organism evidence="1 2">
    <name type="scientific">Nicotiana attenuata</name>
    <name type="common">Coyote tobacco</name>
    <dbReference type="NCBI Taxonomy" id="49451"/>
    <lineage>
        <taxon>Eukaryota</taxon>
        <taxon>Viridiplantae</taxon>
        <taxon>Streptophyta</taxon>
        <taxon>Embryophyta</taxon>
        <taxon>Tracheophyta</taxon>
        <taxon>Spermatophyta</taxon>
        <taxon>Magnoliopsida</taxon>
        <taxon>eudicotyledons</taxon>
        <taxon>Gunneridae</taxon>
        <taxon>Pentapetalae</taxon>
        <taxon>asterids</taxon>
        <taxon>lamiids</taxon>
        <taxon>Solanales</taxon>
        <taxon>Solanaceae</taxon>
        <taxon>Nicotianoideae</taxon>
        <taxon>Nicotianeae</taxon>
        <taxon>Nicotiana</taxon>
    </lineage>
</organism>
<feature type="non-terminal residue" evidence="1">
    <location>
        <position position="86"/>
    </location>
</feature>
<keyword evidence="2" id="KW-1185">Reference proteome</keyword>
<dbReference type="EMBL" id="MJEQ01037188">
    <property type="protein sequence ID" value="OIT02163.1"/>
    <property type="molecule type" value="Genomic_DNA"/>
</dbReference>
<evidence type="ECO:0000313" key="1">
    <source>
        <dbReference type="EMBL" id="OIT02163.1"/>
    </source>
</evidence>
<feature type="non-terminal residue" evidence="1">
    <location>
        <position position="1"/>
    </location>
</feature>
<dbReference type="PANTHER" id="PTHR33116:SF66">
    <property type="entry name" value="REVERSE TRANSCRIPTASE ZINC-BINDING DOMAIN-CONTAINING PROTEIN"/>
    <property type="match status" value="1"/>
</dbReference>
<accession>A0A1J6ITP5</accession>
<reference evidence="1" key="1">
    <citation type="submission" date="2016-11" db="EMBL/GenBank/DDBJ databases">
        <title>The genome of Nicotiana attenuata.</title>
        <authorList>
            <person name="Xu S."/>
            <person name="Brockmoeller T."/>
            <person name="Gaquerel E."/>
            <person name="Navarro A."/>
            <person name="Kuhl H."/>
            <person name="Gase K."/>
            <person name="Ling Z."/>
            <person name="Zhou W."/>
            <person name="Kreitzer C."/>
            <person name="Stanke M."/>
            <person name="Tang H."/>
            <person name="Lyons E."/>
            <person name="Pandey P."/>
            <person name="Pandey S.P."/>
            <person name="Timmermann B."/>
            <person name="Baldwin I.T."/>
        </authorList>
    </citation>
    <scope>NUCLEOTIDE SEQUENCE [LARGE SCALE GENOMIC DNA]</scope>
    <source>
        <strain evidence="1">UT</strain>
    </source>
</reference>
<comment type="caution">
    <text evidence="1">The sequence shown here is derived from an EMBL/GenBank/DDBJ whole genome shotgun (WGS) entry which is preliminary data.</text>
</comment>
<dbReference type="SMR" id="A0A1J6ITP5"/>
<dbReference type="STRING" id="49451.A0A1J6ITP5"/>
<dbReference type="Gramene" id="OIT02163">
    <property type="protein sequence ID" value="OIT02163"/>
    <property type="gene ID" value="A4A49_56784"/>
</dbReference>
<dbReference type="PANTHER" id="PTHR33116">
    <property type="entry name" value="REVERSE TRANSCRIPTASE ZINC-BINDING DOMAIN-CONTAINING PROTEIN-RELATED-RELATED"/>
    <property type="match status" value="1"/>
</dbReference>
<dbReference type="AlphaFoldDB" id="A0A1J6ITP5"/>
<name>A0A1J6ITP5_NICAT</name>
<dbReference type="OMA" id="EYLHTTS"/>
<protein>
    <submittedName>
        <fullName evidence="1">Uncharacterized protein</fullName>
    </submittedName>
</protein>
<gene>
    <name evidence="1" type="ORF">A4A49_56784</name>
</gene>
<dbReference type="Proteomes" id="UP000187609">
    <property type="component" value="Unassembled WGS sequence"/>
</dbReference>
<proteinExistence type="predicted"/>
<sequence length="86" mass="9646">QCFDQFSIASGLKANLNKSSVYFGGVCKVDQDIIIQQLGYVQGELPFKYLGVPLTTKKMKMAQWQPLIDKIVAKISSWTARKLSYA</sequence>